<evidence type="ECO:0000313" key="2">
    <source>
        <dbReference type="Proteomes" id="UP001154114"/>
    </source>
</evidence>
<dbReference type="Proteomes" id="UP001154114">
    <property type="component" value="Chromosome 18"/>
</dbReference>
<name>A0A9N8KWW9_CHRIL</name>
<accession>A0A9N8KWW9</accession>
<organism evidence="1 2">
    <name type="scientific">Chrysodeixis includens</name>
    <name type="common">Soybean looper</name>
    <name type="synonym">Pseudoplusia includens</name>
    <dbReference type="NCBI Taxonomy" id="689277"/>
    <lineage>
        <taxon>Eukaryota</taxon>
        <taxon>Metazoa</taxon>
        <taxon>Ecdysozoa</taxon>
        <taxon>Arthropoda</taxon>
        <taxon>Hexapoda</taxon>
        <taxon>Insecta</taxon>
        <taxon>Pterygota</taxon>
        <taxon>Neoptera</taxon>
        <taxon>Endopterygota</taxon>
        <taxon>Lepidoptera</taxon>
        <taxon>Glossata</taxon>
        <taxon>Ditrysia</taxon>
        <taxon>Noctuoidea</taxon>
        <taxon>Noctuidae</taxon>
        <taxon>Plusiinae</taxon>
        <taxon>Chrysodeixis</taxon>
    </lineage>
</organism>
<evidence type="ECO:0000313" key="1">
    <source>
        <dbReference type="EMBL" id="CAD0203306.1"/>
    </source>
</evidence>
<protein>
    <submittedName>
        <fullName evidence="1">Uncharacterized protein</fullName>
    </submittedName>
</protein>
<dbReference type="AlphaFoldDB" id="A0A9N8KWW9"/>
<gene>
    <name evidence="1" type="ORF">CINC_LOCUS4959</name>
</gene>
<proteinExistence type="predicted"/>
<sequence length="103" mass="11499">MVTLIPSVLKTLQKRGRIGCFLNTTNHLTAGERRRGRCRSLPAKPVYKNTTYLLHIDIDNFIPSSPGGGDSAALARYRDRGCEGWATRALRAIDTRAQWNAWG</sequence>
<keyword evidence="2" id="KW-1185">Reference proteome</keyword>
<dbReference type="EMBL" id="LR824021">
    <property type="protein sequence ID" value="CAD0203306.1"/>
    <property type="molecule type" value="Genomic_DNA"/>
</dbReference>
<reference evidence="1" key="1">
    <citation type="submission" date="2021-12" db="EMBL/GenBank/DDBJ databases">
        <authorList>
            <person name="King R."/>
        </authorList>
    </citation>
    <scope>NUCLEOTIDE SEQUENCE</scope>
</reference>